<sequence length="540" mass="62028">MDQQNDNNSLCRDIQEQERRIEELERHIEDRDVELRQYRMRESKLETQRDQATRELSDYIKARAQEDRDRLQQIDETCRKEIQQLRDAQARETAMHHKLSKALSQVQEKEYELARSREREEQANKQNLSAQEQKDEAYKKGCEVDQKLSKMQDELEEALRQAEALRKERNKALKQRDEALKKLQYSPMVNFLVQCHKSLFSKLASEPDSLMGSKPSTTKMENRYKPEKLHFFSGFLEKQKAIFKKLCEVFPDDLQAFPRLITVIENGELIEPISSEKALEMFMFAYIQGPGRQILSKLRTADKGSTVCDIFGDMKVIYYPRNLDDRIDAVKKLPVSTETSPAGIPEAATPSTEPQESVLGPAPPKDKIKVWDDTFRPDGLYVCTKPGVGSGRNVVLFPYEVKLKDGQPPVKGMTLMNGGLMQAYDYMAKSLSSFGMLTTGESIVFLYIDWSSDAKTLYYHVAIPAEDIKRAPDNLEETAFYSAVGQFVTFALMAMEHCRDFDQQQRAKVRSKLKKGNLLPPTSKRTASKRKRQGGDSEEV</sequence>
<name>M1VVA4_CLAP2</name>
<dbReference type="Proteomes" id="UP000016801">
    <property type="component" value="Unassembled WGS sequence"/>
</dbReference>
<feature type="region of interest" description="Disordered" evidence="1">
    <location>
        <begin position="337"/>
        <end position="363"/>
    </location>
</feature>
<keyword evidence="3" id="KW-1185">Reference proteome</keyword>
<protein>
    <submittedName>
        <fullName evidence="2">Uncharacterized protein</fullName>
    </submittedName>
</protein>
<dbReference type="VEuPathDB" id="FungiDB:CPUR_02868"/>
<dbReference type="AlphaFoldDB" id="M1VVA4"/>
<evidence type="ECO:0000313" key="3">
    <source>
        <dbReference type="Proteomes" id="UP000016801"/>
    </source>
</evidence>
<organism evidence="2 3">
    <name type="scientific">Claviceps purpurea (strain 20.1)</name>
    <name type="common">Ergot fungus</name>
    <name type="synonym">Sphacelia segetum</name>
    <dbReference type="NCBI Taxonomy" id="1111077"/>
    <lineage>
        <taxon>Eukaryota</taxon>
        <taxon>Fungi</taxon>
        <taxon>Dikarya</taxon>
        <taxon>Ascomycota</taxon>
        <taxon>Pezizomycotina</taxon>
        <taxon>Sordariomycetes</taxon>
        <taxon>Hypocreomycetidae</taxon>
        <taxon>Hypocreales</taxon>
        <taxon>Clavicipitaceae</taxon>
        <taxon>Claviceps</taxon>
    </lineage>
</organism>
<dbReference type="OrthoDB" id="411394at2759"/>
<accession>M1VVA4</accession>
<dbReference type="HOGENOM" id="CLU_504316_0_0_1"/>
<dbReference type="STRING" id="1111077.M1VVA4"/>
<dbReference type="EMBL" id="CAGA01000012">
    <property type="protein sequence ID" value="CCE29177.1"/>
    <property type="molecule type" value="Genomic_DNA"/>
</dbReference>
<comment type="caution">
    <text evidence="2">The sequence shown here is derived from an EMBL/GenBank/DDBJ whole genome shotgun (WGS) entry which is preliminary data.</text>
</comment>
<proteinExistence type="predicted"/>
<dbReference type="eggNOG" id="ENOG502SJ0M">
    <property type="taxonomic scope" value="Eukaryota"/>
</dbReference>
<evidence type="ECO:0000313" key="2">
    <source>
        <dbReference type="EMBL" id="CCE29177.1"/>
    </source>
</evidence>
<feature type="region of interest" description="Disordered" evidence="1">
    <location>
        <begin position="116"/>
        <end position="137"/>
    </location>
</feature>
<feature type="region of interest" description="Disordered" evidence="1">
    <location>
        <begin position="510"/>
        <end position="540"/>
    </location>
</feature>
<reference evidence="2 3" key="1">
    <citation type="journal article" date="2013" name="PLoS Genet.">
        <title>Plant-symbiotic fungi as chemical engineers: Multi-genome analysis of the Clavicipitaceae reveals dynamics of alkaloid loci.</title>
        <authorList>
            <person name="Schardl C.L."/>
            <person name="Young C.A."/>
            <person name="Hesse U."/>
            <person name="Amyotte S.G."/>
            <person name="Andreeva K."/>
            <person name="Calie P.J."/>
            <person name="Fleetwood D.J."/>
            <person name="Haws D.C."/>
            <person name="Moore N."/>
            <person name="Oeser B."/>
            <person name="Panaccione D.G."/>
            <person name="Schweri K.K."/>
            <person name="Voisey C.R."/>
            <person name="Farman M.L."/>
            <person name="Jaromczyk J.W."/>
            <person name="Roe B.A."/>
            <person name="O'Sullivan D.M."/>
            <person name="Scott B."/>
            <person name="Tudzynski P."/>
            <person name="An Z."/>
            <person name="Arnaoudova E.G."/>
            <person name="Bullock C.T."/>
            <person name="Charlton N.D."/>
            <person name="Chen L."/>
            <person name="Cox M."/>
            <person name="Dinkins R.D."/>
            <person name="Florea S."/>
            <person name="Glenn A.E."/>
            <person name="Gordon A."/>
            <person name="Gueldener U."/>
            <person name="Harris D.R."/>
            <person name="Hollin W."/>
            <person name="Jaromczyk J."/>
            <person name="Johnson R.D."/>
            <person name="Khan A.K."/>
            <person name="Leistner E."/>
            <person name="Leuchtmann A."/>
            <person name="Li C."/>
            <person name="Liu J."/>
            <person name="Liu J."/>
            <person name="Liu M."/>
            <person name="Mace W."/>
            <person name="Machado C."/>
            <person name="Nagabhyru P."/>
            <person name="Pan J."/>
            <person name="Schmid J."/>
            <person name="Sugawara K."/>
            <person name="Steiner U."/>
            <person name="Takach J.E."/>
            <person name="Tanaka E."/>
            <person name="Webb J.S."/>
            <person name="Wilson E.V."/>
            <person name="Wiseman J.L."/>
            <person name="Yoshida R."/>
            <person name="Zeng Z."/>
        </authorList>
    </citation>
    <scope>NUCLEOTIDE SEQUENCE [LARGE SCALE GENOMIC DNA]</scope>
    <source>
        <strain evidence="2 3">20.1</strain>
    </source>
</reference>
<gene>
    <name evidence="2" type="ORF">CPUR_02868</name>
</gene>
<evidence type="ECO:0000256" key="1">
    <source>
        <dbReference type="SAM" id="MobiDB-lite"/>
    </source>
</evidence>